<evidence type="ECO:0000313" key="1">
    <source>
        <dbReference type="EMBL" id="ACO70315.1"/>
    </source>
</evidence>
<dbReference type="RefSeq" id="XP_002509057.1">
    <property type="nucleotide sequence ID" value="XM_002509011.1"/>
</dbReference>
<keyword evidence="2" id="KW-1185">Reference proteome</keyword>
<dbReference type="InParanoid" id="C1FJ96"/>
<dbReference type="AlphaFoldDB" id="C1FJ96"/>
<reference evidence="1 2" key="1">
    <citation type="journal article" date="2009" name="Science">
        <title>Green evolution and dynamic adaptations revealed by genomes of the marine picoeukaryotes Micromonas.</title>
        <authorList>
            <person name="Worden A.Z."/>
            <person name="Lee J.H."/>
            <person name="Mock T."/>
            <person name="Rouze P."/>
            <person name="Simmons M.P."/>
            <person name="Aerts A.L."/>
            <person name="Allen A.E."/>
            <person name="Cuvelier M.L."/>
            <person name="Derelle E."/>
            <person name="Everett M.V."/>
            <person name="Foulon E."/>
            <person name="Grimwood J."/>
            <person name="Gundlach H."/>
            <person name="Henrissat B."/>
            <person name="Napoli C."/>
            <person name="McDonald S.M."/>
            <person name="Parker M.S."/>
            <person name="Rombauts S."/>
            <person name="Salamov A."/>
            <person name="Von Dassow P."/>
            <person name="Badger J.H."/>
            <person name="Coutinho P.M."/>
            <person name="Demir E."/>
            <person name="Dubchak I."/>
            <person name="Gentemann C."/>
            <person name="Eikrem W."/>
            <person name="Gready J.E."/>
            <person name="John U."/>
            <person name="Lanier W."/>
            <person name="Lindquist E.A."/>
            <person name="Lucas S."/>
            <person name="Mayer K.F."/>
            <person name="Moreau H."/>
            <person name="Not F."/>
            <person name="Otillar R."/>
            <person name="Panaud O."/>
            <person name="Pangilinan J."/>
            <person name="Paulsen I."/>
            <person name="Piegu B."/>
            <person name="Poliakov A."/>
            <person name="Robbens S."/>
            <person name="Schmutz J."/>
            <person name="Toulza E."/>
            <person name="Wyss T."/>
            <person name="Zelensky A."/>
            <person name="Zhou K."/>
            <person name="Armbrust E.V."/>
            <person name="Bhattacharya D."/>
            <person name="Goodenough U.W."/>
            <person name="Van de Peer Y."/>
            <person name="Grigoriev I.V."/>
        </authorList>
    </citation>
    <scope>NUCLEOTIDE SEQUENCE [LARGE SCALE GENOMIC DNA]</scope>
    <source>
        <strain evidence="2">RCC299 / NOUM17</strain>
    </source>
</reference>
<dbReference type="GeneID" id="8248181"/>
<protein>
    <submittedName>
        <fullName evidence="1">Uncharacterized protein</fullName>
    </submittedName>
</protein>
<organism evidence="1 2">
    <name type="scientific">Micromonas commoda (strain RCC299 / NOUM17 / CCMP2709)</name>
    <name type="common">Picoplanktonic green alga</name>
    <dbReference type="NCBI Taxonomy" id="296587"/>
    <lineage>
        <taxon>Eukaryota</taxon>
        <taxon>Viridiplantae</taxon>
        <taxon>Chlorophyta</taxon>
        <taxon>Mamiellophyceae</taxon>
        <taxon>Mamiellales</taxon>
        <taxon>Mamiellaceae</taxon>
        <taxon>Micromonas</taxon>
    </lineage>
</organism>
<name>C1FJ96_MICCC</name>
<accession>C1FJ96</accession>
<evidence type="ECO:0000313" key="2">
    <source>
        <dbReference type="Proteomes" id="UP000002009"/>
    </source>
</evidence>
<gene>
    <name evidence="1" type="ORF">MICPUN_109271</name>
</gene>
<proteinExistence type="predicted"/>
<sequence>MGITEGEIKAAAPGTYKTHIDQISAKGNKTVKDAFAAVFRAKVEGAKPASAADRGRVDKIMVGASKGGLANIKNEQVTVAVVTNSDGQVLTTFQGSVVSHPPGTFSIVVGLTRQDNQNARQELRGWIEKANEDLEKEEETSELKADPISTNFPKLLWRFYAATFDDEGKKQPSLQDVDWNGVPQGIKLIGREGMEGVLSFKALPPMQPR</sequence>
<dbReference type="Proteomes" id="UP000002009">
    <property type="component" value="Chromosome 12"/>
</dbReference>
<dbReference type="KEGG" id="mis:MICPUN_109271"/>
<dbReference type="EMBL" id="CP001577">
    <property type="protein sequence ID" value="ACO70315.1"/>
    <property type="molecule type" value="Genomic_DNA"/>
</dbReference>